<evidence type="ECO:0000256" key="8">
    <source>
        <dbReference type="ARBA" id="ARBA00022824"/>
    </source>
</evidence>
<evidence type="ECO:0000313" key="21">
    <source>
        <dbReference type="EMBL" id="KPI43349.1"/>
    </source>
</evidence>
<keyword evidence="6" id="KW-0285">Flavoprotein</keyword>
<dbReference type="PIRSF" id="PIRSF017205">
    <property type="entry name" value="ERO1"/>
    <property type="match status" value="1"/>
</dbReference>
<evidence type="ECO:0000256" key="14">
    <source>
        <dbReference type="ARBA" id="ARBA00023180"/>
    </source>
</evidence>
<keyword evidence="22" id="KW-1185">Reference proteome</keyword>
<accession>A0A0N0NQ67</accession>
<keyword evidence="10" id="KW-0249">Electron transport</keyword>
<evidence type="ECO:0000256" key="10">
    <source>
        <dbReference type="ARBA" id="ARBA00022982"/>
    </source>
</evidence>
<dbReference type="GO" id="GO:0016972">
    <property type="term" value="F:thiol oxidase activity"/>
    <property type="evidence" value="ECO:0007669"/>
    <property type="project" value="InterPro"/>
</dbReference>
<dbReference type="GeneID" id="28738985"/>
<dbReference type="GO" id="GO:0034975">
    <property type="term" value="P:protein folding in endoplasmic reticulum"/>
    <property type="evidence" value="ECO:0007669"/>
    <property type="project" value="InterPro"/>
</dbReference>
<organism evidence="21 22">
    <name type="scientific">Cyphellophora attinorum</name>
    <dbReference type="NCBI Taxonomy" id="1664694"/>
    <lineage>
        <taxon>Eukaryota</taxon>
        <taxon>Fungi</taxon>
        <taxon>Dikarya</taxon>
        <taxon>Ascomycota</taxon>
        <taxon>Pezizomycotina</taxon>
        <taxon>Eurotiomycetes</taxon>
        <taxon>Chaetothyriomycetidae</taxon>
        <taxon>Chaetothyriales</taxon>
        <taxon>Cyphellophoraceae</taxon>
        <taxon>Cyphellophora</taxon>
    </lineage>
</organism>
<feature type="binding site" evidence="17">
    <location>
        <position position="200"/>
    </location>
    <ligand>
        <name>FAD</name>
        <dbReference type="ChEBI" id="CHEBI:57692"/>
    </ligand>
</feature>
<dbReference type="RefSeq" id="XP_018003312.1">
    <property type="nucleotide sequence ID" value="XM_018147105.1"/>
</dbReference>
<dbReference type="Pfam" id="PF04137">
    <property type="entry name" value="ERO1"/>
    <property type="match status" value="1"/>
</dbReference>
<dbReference type="AlphaFoldDB" id="A0A0N0NQ67"/>
<dbReference type="VEuPathDB" id="FungiDB:AB675_6789"/>
<keyword evidence="13 18" id="KW-1015">Disulfide bond</keyword>
<gene>
    <name evidence="21" type="ORF">AB675_6789</name>
</gene>
<feature type="chain" id="PRO_5005856918" evidence="20">
    <location>
        <begin position="25"/>
        <end position="578"/>
    </location>
</feature>
<evidence type="ECO:0000256" key="4">
    <source>
        <dbReference type="ARBA" id="ARBA00011802"/>
    </source>
</evidence>
<keyword evidence="9 17" id="KW-0274">FAD</keyword>
<feature type="binding site" evidence="17">
    <location>
        <position position="276"/>
    </location>
    <ligand>
        <name>FAD</name>
        <dbReference type="ChEBI" id="CHEBI:57692"/>
    </ligand>
</feature>
<dbReference type="Proteomes" id="UP000038010">
    <property type="component" value="Unassembled WGS sequence"/>
</dbReference>
<feature type="binding site" evidence="17">
    <location>
        <position position="273"/>
    </location>
    <ligand>
        <name>FAD</name>
        <dbReference type="ChEBI" id="CHEBI:57692"/>
    </ligand>
</feature>
<dbReference type="EMBL" id="LFJN01000005">
    <property type="protein sequence ID" value="KPI43349.1"/>
    <property type="molecule type" value="Genomic_DNA"/>
</dbReference>
<feature type="active site" evidence="16">
    <location>
        <position position="403"/>
    </location>
</feature>
<dbReference type="GO" id="GO:0015035">
    <property type="term" value="F:protein-disulfide reductase activity"/>
    <property type="evidence" value="ECO:0007669"/>
    <property type="project" value="InterPro"/>
</dbReference>
<comment type="similarity">
    <text evidence="3">Belongs to the EROs family.</text>
</comment>
<dbReference type="PANTHER" id="PTHR12613:SF0">
    <property type="entry name" value="ERO1-LIKE PROTEIN"/>
    <property type="match status" value="1"/>
</dbReference>
<comment type="subunit">
    <text evidence="4">May function both as a monomer and a homodimer.</text>
</comment>
<feature type="signal peptide" evidence="20">
    <location>
        <begin position="1"/>
        <end position="24"/>
    </location>
</feature>
<reference evidence="21 22" key="1">
    <citation type="submission" date="2015-06" db="EMBL/GenBank/DDBJ databases">
        <title>Draft genome of the ant-associated black yeast Phialophora attae CBS 131958.</title>
        <authorList>
            <person name="Moreno L.F."/>
            <person name="Stielow B.J."/>
            <person name="de Hoog S."/>
            <person name="Vicente V.A."/>
            <person name="Weiss V.A."/>
            <person name="de Vries M."/>
            <person name="Cruz L.M."/>
            <person name="Souza E.M."/>
        </authorList>
    </citation>
    <scope>NUCLEOTIDE SEQUENCE [LARGE SCALE GENOMIC DNA]</scope>
    <source>
        <strain evidence="21 22">CBS 131958</strain>
    </source>
</reference>
<evidence type="ECO:0000256" key="16">
    <source>
        <dbReference type="PIRSR" id="PIRSR017205-1"/>
    </source>
</evidence>
<evidence type="ECO:0000313" key="22">
    <source>
        <dbReference type="Proteomes" id="UP000038010"/>
    </source>
</evidence>
<comment type="caution">
    <text evidence="21">The sequence shown here is derived from an EMBL/GenBank/DDBJ whole genome shotgun (WGS) entry which is preliminary data.</text>
</comment>
<dbReference type="InterPro" id="IPR007266">
    <property type="entry name" value="Ero1"/>
</dbReference>
<feature type="disulfide bond" description="Redox-active" evidence="18">
    <location>
        <begin position="89"/>
        <end position="94"/>
    </location>
</feature>
<keyword evidence="14" id="KW-0325">Glycoprotein</keyword>
<feature type="binding site" evidence="17">
    <location>
        <position position="305"/>
    </location>
    <ligand>
        <name>FAD</name>
        <dbReference type="ChEBI" id="CHEBI:57692"/>
    </ligand>
</feature>
<feature type="active site" description="Nucleophile" evidence="16">
    <location>
        <position position="400"/>
    </location>
</feature>
<evidence type="ECO:0000256" key="18">
    <source>
        <dbReference type="PIRSR" id="PIRSR017205-3"/>
    </source>
</evidence>
<evidence type="ECO:0000256" key="12">
    <source>
        <dbReference type="ARBA" id="ARBA00023136"/>
    </source>
</evidence>
<comment type="cofactor">
    <cofactor evidence="1 17">
        <name>FAD</name>
        <dbReference type="ChEBI" id="CHEBI:57692"/>
    </cofactor>
</comment>
<evidence type="ECO:0000256" key="5">
    <source>
        <dbReference type="ARBA" id="ARBA00022448"/>
    </source>
</evidence>
<evidence type="ECO:0000256" key="11">
    <source>
        <dbReference type="ARBA" id="ARBA00023002"/>
    </source>
</evidence>
<keyword evidence="11" id="KW-0560">Oxidoreductase</keyword>
<evidence type="ECO:0000256" key="7">
    <source>
        <dbReference type="ARBA" id="ARBA00022729"/>
    </source>
</evidence>
<keyword evidence="5" id="KW-0813">Transport</keyword>
<comment type="subcellular location">
    <subcellularLocation>
        <location evidence="2">Endoplasmic reticulum membrane</location>
        <topology evidence="2">Peripheral membrane protein</topology>
        <orientation evidence="2">Lumenal side</orientation>
    </subcellularLocation>
</comment>
<protein>
    <submittedName>
        <fullName evidence="21">Endoplasmic reticulum oxidoreductin-1</fullName>
    </submittedName>
</protein>
<evidence type="ECO:0000256" key="20">
    <source>
        <dbReference type="SAM" id="SignalP"/>
    </source>
</evidence>
<evidence type="ECO:0000256" key="1">
    <source>
        <dbReference type="ARBA" id="ARBA00001974"/>
    </source>
</evidence>
<feature type="disulfide bond" description="Redox-active" evidence="18">
    <location>
        <begin position="400"/>
        <end position="403"/>
    </location>
</feature>
<feature type="binding site" evidence="17">
    <location>
        <position position="187"/>
    </location>
    <ligand>
        <name>FAD</name>
        <dbReference type="ChEBI" id="CHEBI:57692"/>
    </ligand>
</feature>
<evidence type="ECO:0000256" key="6">
    <source>
        <dbReference type="ARBA" id="ARBA00022630"/>
    </source>
</evidence>
<keyword evidence="12" id="KW-0472">Membrane</keyword>
<keyword evidence="8" id="KW-0256">Endoplasmic reticulum</keyword>
<feature type="region of interest" description="Disordered" evidence="19">
    <location>
        <begin position="119"/>
        <end position="140"/>
    </location>
</feature>
<dbReference type="STRING" id="1664694.A0A0N0NQ67"/>
<proteinExistence type="inferred from homology"/>
<name>A0A0N0NQ67_9EURO</name>
<evidence type="ECO:0000256" key="17">
    <source>
        <dbReference type="PIRSR" id="PIRSR017205-2"/>
    </source>
</evidence>
<dbReference type="PANTHER" id="PTHR12613">
    <property type="entry name" value="ERO1-RELATED"/>
    <property type="match status" value="1"/>
</dbReference>
<feature type="binding site" evidence="17">
    <location>
        <position position="189"/>
    </location>
    <ligand>
        <name>FAD</name>
        <dbReference type="ChEBI" id="CHEBI:57692"/>
    </ligand>
</feature>
<evidence type="ECO:0000256" key="19">
    <source>
        <dbReference type="SAM" id="MobiDB-lite"/>
    </source>
</evidence>
<dbReference type="GO" id="GO:0005789">
    <property type="term" value="C:endoplasmic reticulum membrane"/>
    <property type="evidence" value="ECO:0007669"/>
    <property type="project" value="UniProtKB-SubCell"/>
</dbReference>
<evidence type="ECO:0000256" key="2">
    <source>
        <dbReference type="ARBA" id="ARBA00004367"/>
    </source>
</evidence>
<dbReference type="GO" id="GO:0071949">
    <property type="term" value="F:FAD binding"/>
    <property type="evidence" value="ECO:0007669"/>
    <property type="project" value="InterPro"/>
</dbReference>
<keyword evidence="7 20" id="KW-0732">Signal</keyword>
<dbReference type="InterPro" id="IPR037192">
    <property type="entry name" value="ERO1-like_sf"/>
</dbReference>
<evidence type="ECO:0000256" key="13">
    <source>
        <dbReference type="ARBA" id="ARBA00023157"/>
    </source>
</evidence>
<evidence type="ECO:0000256" key="3">
    <source>
        <dbReference type="ARBA" id="ARBA00008277"/>
    </source>
</evidence>
<sequence>MHSRTATRFFLGVYALFHATTVQADPQCAIDPKSIVTDACTSYAALDTLNADIAPSLHDLTEATDFFSYYRLNLFQKTCPFWADESAQCGNRACVVDTIENEQDIPEIWRAEELSKLEGLKAKHPGRQQQKERPKQRPLQYQLGENVDESCVLEDDDECDTRDYCVPEDEGAAAKGDYVSLVHNPERFTGYAGESAQMVWNAIYKENCFTSQAPAAARTASNKDLAAKSLLTVFQDYSRNQLDSSTEESLDLFDPAILDDQCVEQRAFYRIISGMHTSISTHLCYDYLNQTTGEWFHNTTCYRERLHKHPERLSNLYFNYALVTRALVKLRRHLEHYTFCSGDPEQDFSTKQKVLQLTSTLASSPTTFDESLLFKTDLSLKDDFKNRFRNVSRIMDCVGCERCRLWGKVQTAGYGAALKILFEFDETKNGENPHLRRTELVALHSLDALKWFRAAIAEEDAQNAKVATDKKTVTQSDLKRQVSSKPAFNDATFHAEASQRPKRHRDEPETLKEAFIAEWNLVWRAYKMVLRSWFQMPGKLFNIGVGEANRLWAWFIGLPVPQRSWDVEWIQVPRRDEL</sequence>
<dbReference type="OrthoDB" id="269384at2759"/>
<evidence type="ECO:0000256" key="9">
    <source>
        <dbReference type="ARBA" id="ARBA00022827"/>
    </source>
</evidence>
<evidence type="ECO:0000256" key="15">
    <source>
        <dbReference type="ARBA" id="ARBA00023284"/>
    </source>
</evidence>
<keyword evidence="15" id="KW-0676">Redox-active center</keyword>
<dbReference type="SUPFAM" id="SSF110019">
    <property type="entry name" value="ERO1-like"/>
    <property type="match status" value="1"/>
</dbReference>